<dbReference type="InterPro" id="IPR036770">
    <property type="entry name" value="Ankyrin_rpt-contain_sf"/>
</dbReference>
<dbReference type="InterPro" id="IPR002110">
    <property type="entry name" value="Ankyrin_rpt"/>
</dbReference>
<feature type="compositionally biased region" description="Basic and acidic residues" evidence="7">
    <location>
        <begin position="11"/>
        <end position="25"/>
    </location>
</feature>
<reference evidence="9" key="2">
    <citation type="submission" date="2013-01" db="UniProtKB">
        <authorList>
            <consortium name="Ensembl"/>
        </authorList>
    </citation>
    <scope>IDENTIFICATION</scope>
</reference>
<evidence type="ECO:0000256" key="7">
    <source>
        <dbReference type="SAM" id="MobiDB-lite"/>
    </source>
</evidence>
<dbReference type="Gene3D" id="1.25.40.20">
    <property type="entry name" value="Ankyrin repeat-containing domain"/>
    <property type="match status" value="3"/>
</dbReference>
<dbReference type="Pfam" id="PF01753">
    <property type="entry name" value="zf-MYND"/>
    <property type="match status" value="1"/>
</dbReference>
<dbReference type="Pfam" id="PF00023">
    <property type="entry name" value="Ank"/>
    <property type="match status" value="1"/>
</dbReference>
<dbReference type="FunCoup" id="L7N2G0">
    <property type="interactions" value="148"/>
</dbReference>
<dbReference type="PANTHER" id="PTHR15897:SF2">
    <property type="entry name" value="ANKYRIN REPEAT AND MYND DOMAIN-CONTAINING PROTEIN 1"/>
    <property type="match status" value="1"/>
</dbReference>
<dbReference type="Gene3D" id="6.10.140.2220">
    <property type="match status" value="1"/>
</dbReference>
<dbReference type="SMART" id="SM00698">
    <property type="entry name" value="MORN"/>
    <property type="match status" value="3"/>
</dbReference>
<evidence type="ECO:0000256" key="4">
    <source>
        <dbReference type="ARBA" id="ARBA00022833"/>
    </source>
</evidence>
<dbReference type="GO" id="GO:0008270">
    <property type="term" value="F:zinc ion binding"/>
    <property type="evidence" value="ECO:0007669"/>
    <property type="project" value="UniProtKB-KW"/>
</dbReference>
<dbReference type="PRINTS" id="PR01415">
    <property type="entry name" value="ANKYRIN"/>
</dbReference>
<reference evidence="9" key="1">
    <citation type="journal article" date="2010" name="Science">
        <title>The genome of the Western clawed frog Xenopus tropicalis.</title>
        <authorList>
            <person name="Hellsten U."/>
            <person name="Harland R.M."/>
            <person name="Gilchrist M.J."/>
            <person name="Hendrix D."/>
            <person name="Jurka J."/>
            <person name="Kapitonov V."/>
            <person name="Ovcharenko I."/>
            <person name="Putnam N.H."/>
            <person name="Shu S."/>
            <person name="Taher L."/>
            <person name="Blitz I.L."/>
            <person name="Blumberg B."/>
            <person name="Dichmann D.S."/>
            <person name="Dubchak I."/>
            <person name="Amaya E."/>
            <person name="Detter J.C."/>
            <person name="Fletcher R."/>
            <person name="Gerhard D.S."/>
            <person name="Goodstein D."/>
            <person name="Graves T."/>
            <person name="Grigoriev I.V."/>
            <person name="Grimwood J."/>
            <person name="Kawashima T."/>
            <person name="Lindquist E."/>
            <person name="Lucas S.M."/>
            <person name="Mead P.E."/>
            <person name="Mitros T."/>
            <person name="Ogino H."/>
            <person name="Ohta Y."/>
            <person name="Poliakov A.V."/>
            <person name="Pollet N."/>
            <person name="Robert J."/>
            <person name="Salamov A."/>
            <person name="Sater A.K."/>
            <person name="Schmutz J."/>
            <person name="Terry A."/>
            <person name="Vize P.D."/>
            <person name="Warren W.C."/>
            <person name="Wells D."/>
            <person name="Wills A."/>
            <person name="Wilson R.K."/>
            <person name="Zimmerman L.B."/>
            <person name="Zorn A.M."/>
            <person name="Grainger R."/>
            <person name="Grammer T."/>
            <person name="Khokha M.K."/>
            <person name="Richardson P.M."/>
            <person name="Rokhsar D.S."/>
        </authorList>
    </citation>
    <scope>NUCLEOTIDE SEQUENCE [LARGE SCALE GENOMIC DNA]</scope>
    <source>
        <strain evidence="9">Nigerian</strain>
    </source>
</reference>
<accession>L7N2G0</accession>
<evidence type="ECO:0000256" key="6">
    <source>
        <dbReference type="PROSITE-ProRule" id="PRU00134"/>
    </source>
</evidence>
<proteinExistence type="predicted"/>
<evidence type="ECO:0000313" key="9">
    <source>
        <dbReference type="Ensembl" id="ENSXETP00000000595"/>
    </source>
</evidence>
<protein>
    <submittedName>
        <fullName evidence="9">Ankyrin repeat and MYND domain containing 1</fullName>
    </submittedName>
</protein>
<dbReference type="Pfam" id="PF12796">
    <property type="entry name" value="Ank_2"/>
    <property type="match status" value="1"/>
</dbReference>
<dbReference type="InParanoid" id="L7N2G0"/>
<evidence type="ECO:0000256" key="2">
    <source>
        <dbReference type="ARBA" id="ARBA00022737"/>
    </source>
</evidence>
<dbReference type="InterPro" id="IPR002893">
    <property type="entry name" value="Znf_MYND"/>
</dbReference>
<feature type="repeat" description="ANK" evidence="5">
    <location>
        <begin position="380"/>
        <end position="412"/>
    </location>
</feature>
<evidence type="ECO:0000256" key="5">
    <source>
        <dbReference type="PROSITE-ProRule" id="PRU00023"/>
    </source>
</evidence>
<evidence type="ECO:0000256" key="3">
    <source>
        <dbReference type="ARBA" id="ARBA00022771"/>
    </source>
</evidence>
<dbReference type="Ensembl" id="ENSXETT00000000595">
    <property type="protein sequence ID" value="ENSXETP00000000595"/>
    <property type="gene ID" value="ENSXETG00000030883"/>
</dbReference>
<feature type="domain" description="MYND-type" evidence="8">
    <location>
        <begin position="857"/>
        <end position="897"/>
    </location>
</feature>
<feature type="compositionally biased region" description="Basic and acidic residues" evidence="7">
    <location>
        <begin position="970"/>
        <end position="980"/>
    </location>
</feature>
<feature type="compositionally biased region" description="Polar residues" evidence="7">
    <location>
        <begin position="926"/>
        <end position="947"/>
    </location>
</feature>
<feature type="region of interest" description="Disordered" evidence="7">
    <location>
        <begin position="1"/>
        <end position="68"/>
    </location>
</feature>
<dbReference type="PROSITE" id="PS50297">
    <property type="entry name" value="ANK_REP_REGION"/>
    <property type="match status" value="3"/>
</dbReference>
<keyword evidence="4" id="KW-0862">Zinc</keyword>
<feature type="region of interest" description="Disordered" evidence="7">
    <location>
        <begin position="924"/>
        <end position="988"/>
    </location>
</feature>
<dbReference type="InterPro" id="IPR053064">
    <property type="entry name" value="Ankyrin-MYND_domain-protein"/>
</dbReference>
<feature type="repeat" description="ANK" evidence="5">
    <location>
        <begin position="675"/>
        <end position="707"/>
    </location>
</feature>
<keyword evidence="1" id="KW-0479">Metal-binding</keyword>
<sequence>MAESPVRLKSQGKDEEFDKRRRQEDLDTEGNQEEVDMKEGLTESVLNESQELSRDEEQGGSNLEPEKELDLSKSVITIDLNEAIGLQEWPDGSQYRGDVSVDLKLGHGVFTWVNGESYTGEFYKDHQHGKGVYTWPDGSKFTGYFYLSRKEGYGTMELQEHKIYQGLYKSDVRYGPGIETQTDSYQDVGIWLGQHLIRLCTIVPGSLSVTCYPELLQQCKEASYENDCPTPESVEKQEEDPMLHRYRLLLLEDNYTLPEKIYSYSTNTDHLPLTASEHKDFDLHFYRDPEKVPAPTSYRTEIMNDMDEIRMHVLKHRNNPEYLAWDISSIMNGNREKFGPCGPRERVAEQLIQMSGEGDYDGVSRILRHDLAHVDVADFHGYTALHAAAVSGHNKMINLLLDKGADVNKCNDEGLSALSLCMLLSYSAKSFRANVAERNLSAGEEFRNENFPVGSNKGMDPQQICTHHENSTCLPDATNKASPSLESQELSPASCSYSMEGRRDTIRLLLLRGADPNRCRVPMHALFFAIKAADVSTVQLLLERGAQTDIRLVTKHGTITPLNLAAALPGAEGVRITELLLHAAADPNAKAGDRDYIYEYDRGELPNSVIGFPMKGFAESGMALHYYFKNTSVIPEEGGRTPLHVACERDDNYKEARDIIYLLVSHNANPNILWSGHSTLSLAVASGNEQAVKELLANGADPNLPLSRGVGSALCAAVNTDYENGRTALAQIAMVDRLIKAGANMLMPITIGGGRKTAVGTATDYAYYKYFQDKRIAHTPYHALSSEDRDTFNARKKLLEHLGNLTREAVTQKEKEWADEEKCCLGSPRDTEATKSHNKEGEESNLQLPRKAFFKYCYQCGRSVGVKLSLCSRCHSIYTCSKQCKRKSWEELHKEECLEFSGKLCSKLSGAKAKHIGQKPSAIMGRSNQQEPSGKMQDPSSFSQRVLSNRRPGMHTEEHYLGGRSLRMQTDMDNKQEASGRSHRIHPSGESFLCSENYSFN</sequence>
<evidence type="ECO:0000259" key="8">
    <source>
        <dbReference type="PROSITE" id="PS50865"/>
    </source>
</evidence>
<dbReference type="PANTHER" id="PTHR15897">
    <property type="entry name" value="ANKYRIN REPEAT AND MYND DOMAIN PROTEIN 1"/>
    <property type="match status" value="1"/>
</dbReference>
<dbReference type="HOGENOM" id="CLU_009689_0_0_1"/>
<dbReference type="eggNOG" id="ENOG502QQJP">
    <property type="taxonomic scope" value="Eukaryota"/>
</dbReference>
<gene>
    <name evidence="9" type="primary">ankmy1</name>
</gene>
<feature type="repeat" description="ANK" evidence="5">
    <location>
        <begin position="638"/>
        <end position="675"/>
    </location>
</feature>
<keyword evidence="3 6" id="KW-0863">Zinc-finger</keyword>
<evidence type="ECO:0000256" key="1">
    <source>
        <dbReference type="ARBA" id="ARBA00022723"/>
    </source>
</evidence>
<dbReference type="PROSITE" id="PS50865">
    <property type="entry name" value="ZF_MYND_2"/>
    <property type="match status" value="1"/>
</dbReference>
<dbReference type="Pfam" id="PF02493">
    <property type="entry name" value="MORN"/>
    <property type="match status" value="2"/>
</dbReference>
<dbReference type="AlphaFoldDB" id="L7N2G0"/>
<dbReference type="SUPFAM" id="SSF82185">
    <property type="entry name" value="Histone H3 K4-specific methyltransferase SET7/9 N-terminal domain"/>
    <property type="match status" value="1"/>
</dbReference>
<dbReference type="Gene3D" id="2.20.110.10">
    <property type="entry name" value="Histone H3 K4-specific methyltransferase SET7/9 N-terminal domain"/>
    <property type="match status" value="1"/>
</dbReference>
<name>L7N2G0_XENTR</name>
<dbReference type="PROSITE" id="PS50088">
    <property type="entry name" value="ANK_REPEAT"/>
    <property type="match status" value="3"/>
</dbReference>
<dbReference type="PROSITE" id="PS01360">
    <property type="entry name" value="ZF_MYND_1"/>
    <property type="match status" value="1"/>
</dbReference>
<organism evidence="9">
    <name type="scientific">Xenopus tropicalis</name>
    <name type="common">Western clawed frog</name>
    <name type="synonym">Silurana tropicalis</name>
    <dbReference type="NCBI Taxonomy" id="8364"/>
    <lineage>
        <taxon>Eukaryota</taxon>
        <taxon>Metazoa</taxon>
        <taxon>Chordata</taxon>
        <taxon>Craniata</taxon>
        <taxon>Vertebrata</taxon>
        <taxon>Euteleostomi</taxon>
        <taxon>Amphibia</taxon>
        <taxon>Batrachia</taxon>
        <taxon>Anura</taxon>
        <taxon>Pipoidea</taxon>
        <taxon>Pipidae</taxon>
        <taxon>Xenopodinae</taxon>
        <taxon>Xenopus</taxon>
        <taxon>Silurana</taxon>
    </lineage>
</organism>
<dbReference type="SUPFAM" id="SSF48403">
    <property type="entry name" value="Ankyrin repeat"/>
    <property type="match status" value="1"/>
</dbReference>
<keyword evidence="2" id="KW-0677">Repeat</keyword>
<dbReference type="GeneTree" id="ENSGT00460000041630"/>
<dbReference type="SMART" id="SM00248">
    <property type="entry name" value="ANK"/>
    <property type="match status" value="6"/>
</dbReference>
<dbReference type="ExpressionAtlas" id="L7N2G0">
    <property type="expression patterns" value="differential"/>
</dbReference>
<dbReference type="Bgee" id="ENSXETG00000030883">
    <property type="expression patterns" value="Expressed in testis and 10 other cell types or tissues"/>
</dbReference>
<dbReference type="InterPro" id="IPR003409">
    <property type="entry name" value="MORN"/>
</dbReference>
<keyword evidence="5" id="KW-0040">ANK repeat</keyword>
<dbReference type="SUPFAM" id="SSF144232">
    <property type="entry name" value="HIT/MYND zinc finger-like"/>
    <property type="match status" value="1"/>
</dbReference>